<dbReference type="STRING" id="1227455.C449_16163"/>
<feature type="region of interest" description="Disordered" evidence="1">
    <location>
        <begin position="1"/>
        <end position="40"/>
    </location>
</feature>
<dbReference type="AlphaFoldDB" id="M0MBG8"/>
<comment type="caution">
    <text evidence="2">The sequence shown here is derived from an EMBL/GenBank/DDBJ whole genome shotgun (WGS) entry which is preliminary data.</text>
</comment>
<proteinExistence type="predicted"/>
<feature type="compositionally biased region" description="Gly residues" evidence="1">
    <location>
        <begin position="27"/>
        <end position="36"/>
    </location>
</feature>
<evidence type="ECO:0000313" key="3">
    <source>
        <dbReference type="Proteomes" id="UP000011669"/>
    </source>
</evidence>
<name>M0MBG8_9EURY</name>
<dbReference type="EMBL" id="AOMD01000033">
    <property type="protein sequence ID" value="EMA42693.1"/>
    <property type="molecule type" value="Genomic_DNA"/>
</dbReference>
<dbReference type="RefSeq" id="WP_006079090.1">
    <property type="nucleotide sequence ID" value="NZ_AOMD01000033.1"/>
</dbReference>
<protein>
    <recommendedName>
        <fullName evidence="4">DUF2073 domain-containing protein</fullName>
    </recommendedName>
</protein>
<evidence type="ECO:0008006" key="4">
    <source>
        <dbReference type="Google" id="ProtNLM"/>
    </source>
</evidence>
<dbReference type="PATRIC" id="fig|1227455.4.peg.3290"/>
<evidence type="ECO:0000256" key="1">
    <source>
        <dbReference type="SAM" id="MobiDB-lite"/>
    </source>
</evidence>
<accession>M0MBG8</accession>
<reference evidence="2 3" key="1">
    <citation type="journal article" date="2014" name="PLoS Genet.">
        <title>Phylogenetically driven sequencing of extremely halophilic archaea reveals strategies for static and dynamic osmo-response.</title>
        <authorList>
            <person name="Becker E.A."/>
            <person name="Seitzer P.M."/>
            <person name="Tritt A."/>
            <person name="Larsen D."/>
            <person name="Krusor M."/>
            <person name="Yao A.I."/>
            <person name="Wu D."/>
            <person name="Madern D."/>
            <person name="Eisen J.A."/>
            <person name="Darling A.E."/>
            <person name="Facciotti M.T."/>
        </authorList>
    </citation>
    <scope>NUCLEOTIDE SEQUENCE [LARGE SCALE GENOMIC DNA]</scope>
    <source>
        <strain evidence="2 3">DSM 5350</strain>
    </source>
</reference>
<dbReference type="InterPro" id="IPR012017">
    <property type="entry name" value="OapB-like"/>
</dbReference>
<evidence type="ECO:0000313" key="2">
    <source>
        <dbReference type="EMBL" id="EMA42693.1"/>
    </source>
</evidence>
<dbReference type="Proteomes" id="UP000011669">
    <property type="component" value="Unassembled WGS sequence"/>
</dbReference>
<sequence>MSEAHDDPGTDGDGGGNDADTEIDAENGGGNTGDGSGVQIDMISGERMDGLTSMEKIRLILDGVHEGNIVILEEGLDPDEESKLIEVTMTEISPDEFTGIEIETYPGTEQQQNGGFFDRLFGRESRTKLTVIGPANRLETLHKDETLISTLVTRR</sequence>
<organism evidence="2 3">
    <name type="scientific">Halococcus saccharolyticus DSM 5350</name>
    <dbReference type="NCBI Taxonomy" id="1227455"/>
    <lineage>
        <taxon>Archaea</taxon>
        <taxon>Methanobacteriati</taxon>
        <taxon>Methanobacteriota</taxon>
        <taxon>Stenosarchaea group</taxon>
        <taxon>Halobacteria</taxon>
        <taxon>Halobacteriales</taxon>
        <taxon>Halococcaceae</taxon>
        <taxon>Halococcus</taxon>
    </lineage>
</organism>
<dbReference type="Pfam" id="PF09846">
    <property type="entry name" value="OapB"/>
    <property type="match status" value="1"/>
</dbReference>
<dbReference type="InParanoid" id="M0MBG8"/>
<keyword evidence="3" id="KW-1185">Reference proteome</keyword>
<gene>
    <name evidence="2" type="ORF">C449_16163</name>
</gene>